<organism evidence="2 3">
    <name type="scientific">Romanomermis culicivorax</name>
    <name type="common">Nematode worm</name>
    <dbReference type="NCBI Taxonomy" id="13658"/>
    <lineage>
        <taxon>Eukaryota</taxon>
        <taxon>Metazoa</taxon>
        <taxon>Ecdysozoa</taxon>
        <taxon>Nematoda</taxon>
        <taxon>Enoplea</taxon>
        <taxon>Dorylaimia</taxon>
        <taxon>Mermithida</taxon>
        <taxon>Mermithoidea</taxon>
        <taxon>Mermithidae</taxon>
        <taxon>Romanomermis</taxon>
    </lineage>
</organism>
<dbReference type="Proteomes" id="UP000887565">
    <property type="component" value="Unplaced"/>
</dbReference>
<protein>
    <submittedName>
        <fullName evidence="3">Uncharacterized protein</fullName>
    </submittedName>
</protein>
<dbReference type="WBParaSite" id="nRc.2.0.1.t15858-RA">
    <property type="protein sequence ID" value="nRc.2.0.1.t15858-RA"/>
    <property type="gene ID" value="nRc.2.0.1.g15858"/>
</dbReference>
<evidence type="ECO:0000313" key="3">
    <source>
        <dbReference type="WBParaSite" id="nRc.2.0.1.t15858-RA"/>
    </source>
</evidence>
<feature type="region of interest" description="Disordered" evidence="1">
    <location>
        <begin position="145"/>
        <end position="255"/>
    </location>
</feature>
<reference evidence="3" key="1">
    <citation type="submission" date="2022-11" db="UniProtKB">
        <authorList>
            <consortium name="WormBaseParasite"/>
        </authorList>
    </citation>
    <scope>IDENTIFICATION</scope>
</reference>
<dbReference type="AlphaFoldDB" id="A0A915INT7"/>
<proteinExistence type="predicted"/>
<feature type="region of interest" description="Disordered" evidence="1">
    <location>
        <begin position="304"/>
        <end position="354"/>
    </location>
</feature>
<feature type="compositionally biased region" description="Polar residues" evidence="1">
    <location>
        <begin position="313"/>
        <end position="329"/>
    </location>
</feature>
<feature type="compositionally biased region" description="Basic and acidic residues" evidence="1">
    <location>
        <begin position="165"/>
        <end position="242"/>
    </location>
</feature>
<accession>A0A915INT7</accession>
<keyword evidence="2" id="KW-1185">Reference proteome</keyword>
<name>A0A915INT7_ROMCU</name>
<evidence type="ECO:0000256" key="1">
    <source>
        <dbReference type="SAM" id="MobiDB-lite"/>
    </source>
</evidence>
<sequence>MEPELVADLARRFRETFEDKYTDQQWKGAHGVEEMTDNINALYFMMRGEAIASYKLSEEQASGNFYCPPHFSNSDIEPQPVPRAYTIAKAVLQDKKDPELKYTNIQVWKKETDNTDPRIRFWEVIDRKKVHDILEVGKSLKKKVGYRVKHAHNRPAASKVSKGWTRKDSDVQKREKSATPEKERKWKHESRHRDESHHEKSMSREKKRRENEEESWRKEIENYEEKYERKEKEKRESKEHRENRKSRSQMLPNMVVPPPPHFQVPQFPIMQFQPGQPQYYHQFLVPPGLQMPPPMIIPPIRNIQSEERMDIPGTSTGTQPPQRPPSTGNPDYILPLKREPGIGQPGRDHSGRRQ</sequence>
<evidence type="ECO:0000313" key="2">
    <source>
        <dbReference type="Proteomes" id="UP000887565"/>
    </source>
</evidence>
<feature type="compositionally biased region" description="Basic and acidic residues" evidence="1">
    <location>
        <begin position="336"/>
        <end position="354"/>
    </location>
</feature>